<organism evidence="7 8">
    <name type="scientific">Striga asiatica</name>
    <name type="common">Asiatic witchweed</name>
    <name type="synonym">Buchnera asiatica</name>
    <dbReference type="NCBI Taxonomy" id="4170"/>
    <lineage>
        <taxon>Eukaryota</taxon>
        <taxon>Viridiplantae</taxon>
        <taxon>Streptophyta</taxon>
        <taxon>Embryophyta</taxon>
        <taxon>Tracheophyta</taxon>
        <taxon>Spermatophyta</taxon>
        <taxon>Magnoliopsida</taxon>
        <taxon>eudicotyledons</taxon>
        <taxon>Gunneridae</taxon>
        <taxon>Pentapetalae</taxon>
        <taxon>asterids</taxon>
        <taxon>lamiids</taxon>
        <taxon>Lamiales</taxon>
        <taxon>Orobanchaceae</taxon>
        <taxon>Buchnereae</taxon>
        <taxon>Striga</taxon>
    </lineage>
</organism>
<name>A0A5A7R6A8_STRAF</name>
<evidence type="ECO:0000313" key="8">
    <source>
        <dbReference type="Proteomes" id="UP000325081"/>
    </source>
</evidence>
<accession>A0A5A7R6A8</accession>
<evidence type="ECO:0000256" key="3">
    <source>
        <dbReference type="ARBA" id="ARBA00023125"/>
    </source>
</evidence>
<dbReference type="InterPro" id="IPR015300">
    <property type="entry name" value="DNA-bd_pseudobarrel_sf"/>
</dbReference>
<comment type="caution">
    <text evidence="7">The sequence shown here is derived from an EMBL/GenBank/DDBJ whole genome shotgun (WGS) entry which is preliminary data.</text>
</comment>
<keyword evidence="3" id="KW-0238">DNA-binding</keyword>
<dbReference type="SUPFAM" id="SSF101936">
    <property type="entry name" value="DNA-binding pseudobarrel domain"/>
    <property type="match status" value="1"/>
</dbReference>
<evidence type="ECO:0000256" key="2">
    <source>
        <dbReference type="ARBA" id="ARBA00023015"/>
    </source>
</evidence>
<reference evidence="8" key="1">
    <citation type="journal article" date="2019" name="Curr. Biol.">
        <title>Genome Sequence of Striga asiatica Provides Insight into the Evolution of Plant Parasitism.</title>
        <authorList>
            <person name="Yoshida S."/>
            <person name="Kim S."/>
            <person name="Wafula E.K."/>
            <person name="Tanskanen J."/>
            <person name="Kim Y.M."/>
            <person name="Honaas L."/>
            <person name="Yang Z."/>
            <person name="Spallek T."/>
            <person name="Conn C.E."/>
            <person name="Ichihashi Y."/>
            <person name="Cheong K."/>
            <person name="Cui S."/>
            <person name="Der J.P."/>
            <person name="Gundlach H."/>
            <person name="Jiao Y."/>
            <person name="Hori C."/>
            <person name="Ishida J.K."/>
            <person name="Kasahara H."/>
            <person name="Kiba T."/>
            <person name="Kim M.S."/>
            <person name="Koo N."/>
            <person name="Laohavisit A."/>
            <person name="Lee Y.H."/>
            <person name="Lumba S."/>
            <person name="McCourt P."/>
            <person name="Mortimer J.C."/>
            <person name="Mutuku J.M."/>
            <person name="Nomura T."/>
            <person name="Sasaki-Sekimoto Y."/>
            <person name="Seto Y."/>
            <person name="Wang Y."/>
            <person name="Wakatake T."/>
            <person name="Sakakibara H."/>
            <person name="Demura T."/>
            <person name="Yamaguchi S."/>
            <person name="Yoneyama K."/>
            <person name="Manabe R.I."/>
            <person name="Nelson D.C."/>
            <person name="Schulman A.H."/>
            <person name="Timko M.P."/>
            <person name="dePamphilis C.W."/>
            <person name="Choi D."/>
            <person name="Shirasu K."/>
        </authorList>
    </citation>
    <scope>NUCLEOTIDE SEQUENCE [LARGE SCALE GENOMIC DNA]</scope>
    <source>
        <strain evidence="8">cv. UVA1</strain>
    </source>
</reference>
<dbReference type="Gene3D" id="2.40.330.10">
    <property type="entry name" value="DNA-binding pseudobarrel domain"/>
    <property type="match status" value="1"/>
</dbReference>
<dbReference type="EMBL" id="BKCP01010026">
    <property type="protein sequence ID" value="GER51874.1"/>
    <property type="molecule type" value="Genomic_DNA"/>
</dbReference>
<gene>
    <name evidence="7" type="ORF">STAS_29292</name>
</gene>
<dbReference type="InterPro" id="IPR003340">
    <property type="entry name" value="B3_DNA-bd"/>
</dbReference>
<evidence type="ECO:0000256" key="5">
    <source>
        <dbReference type="ARBA" id="ARBA00023242"/>
    </source>
</evidence>
<feature type="domain" description="TF-B3" evidence="6">
    <location>
        <begin position="1"/>
        <end position="97"/>
    </location>
</feature>
<dbReference type="Proteomes" id="UP000325081">
    <property type="component" value="Unassembled WGS sequence"/>
</dbReference>
<evidence type="ECO:0000256" key="1">
    <source>
        <dbReference type="ARBA" id="ARBA00004123"/>
    </source>
</evidence>
<keyword evidence="8" id="KW-1185">Reference proteome</keyword>
<dbReference type="PROSITE" id="PS50863">
    <property type="entry name" value="B3"/>
    <property type="match status" value="1"/>
</dbReference>
<evidence type="ECO:0000259" key="6">
    <source>
        <dbReference type="PROSITE" id="PS50863"/>
    </source>
</evidence>
<protein>
    <submittedName>
        <fullName evidence="7">AP2/B3-like transcriptional factor family protein</fullName>
    </submittedName>
</protein>
<evidence type="ECO:0000256" key="4">
    <source>
        <dbReference type="ARBA" id="ARBA00023163"/>
    </source>
</evidence>
<keyword evidence="5" id="KW-0539">Nucleus</keyword>
<dbReference type="OrthoDB" id="902883at2759"/>
<evidence type="ECO:0000313" key="7">
    <source>
        <dbReference type="EMBL" id="GER51874.1"/>
    </source>
</evidence>
<proteinExistence type="predicted"/>
<keyword evidence="2" id="KW-0805">Transcription regulation</keyword>
<keyword evidence="4" id="KW-0804">Transcription</keyword>
<dbReference type="GO" id="GO:0005634">
    <property type="term" value="C:nucleus"/>
    <property type="evidence" value="ECO:0007669"/>
    <property type="project" value="UniProtKB-SubCell"/>
</dbReference>
<dbReference type="AlphaFoldDB" id="A0A5A7R6A8"/>
<dbReference type="GO" id="GO:0003677">
    <property type="term" value="F:DNA binding"/>
    <property type="evidence" value="ECO:0007669"/>
    <property type="project" value="UniProtKB-KW"/>
</dbReference>
<dbReference type="Pfam" id="PF02362">
    <property type="entry name" value="B3"/>
    <property type="match status" value="1"/>
</dbReference>
<sequence>MQMDASFIVRVDCLDIPITVLPPSVDANIRSRLAVKLHLCNHRWDKWIVVAECSLNNVIFTKGWRTFLHDNGIEEGDTIVFNHVTVDMFEVIFFDKQGSVKSPPAKGTQSPYAGRMDFMT</sequence>
<dbReference type="CDD" id="cd10017">
    <property type="entry name" value="B3_DNA"/>
    <property type="match status" value="1"/>
</dbReference>
<comment type="subcellular location">
    <subcellularLocation>
        <location evidence="1">Nucleus</location>
    </subcellularLocation>
</comment>